<protein>
    <recommendedName>
        <fullName evidence="3">Bacterial spore germination immunoglobulin-like domain-containing protein</fullName>
    </recommendedName>
</protein>
<name>A0A2M7EL14_9BACT</name>
<dbReference type="AlphaFoldDB" id="A0A2M7EL14"/>
<accession>A0A2M7EL14</accession>
<evidence type="ECO:0008006" key="3">
    <source>
        <dbReference type="Google" id="ProtNLM"/>
    </source>
</evidence>
<proteinExistence type="predicted"/>
<comment type="caution">
    <text evidence="1">The sequence shown here is derived from an EMBL/GenBank/DDBJ whole genome shotgun (WGS) entry which is preliminary data.</text>
</comment>
<dbReference type="Proteomes" id="UP000228762">
    <property type="component" value="Unassembled WGS sequence"/>
</dbReference>
<organism evidence="1 2">
    <name type="scientific">Candidatus Roizmanbacteria bacterium CG17_big_fil_post_rev_8_21_14_2_50_39_7</name>
    <dbReference type="NCBI Taxonomy" id="1974858"/>
    <lineage>
        <taxon>Bacteria</taxon>
        <taxon>Candidatus Roizmaniibacteriota</taxon>
    </lineage>
</organism>
<gene>
    <name evidence="1" type="ORF">COW57_00670</name>
</gene>
<dbReference type="EMBL" id="PFEV01000030">
    <property type="protein sequence ID" value="PIV71225.1"/>
    <property type="molecule type" value="Genomic_DNA"/>
</dbReference>
<evidence type="ECO:0000313" key="1">
    <source>
        <dbReference type="EMBL" id="PIV71225.1"/>
    </source>
</evidence>
<sequence length="123" mass="13333">EPKKIDQVQKKEEVDAIPTVDSSTVVTLKSLQGNKEILLEGKGVPSGTSSIDYELSYDTQGQGKQGVIGTISDITGNTFEKQMTLGTCSSGRCVYHEVIGSIQVTLKFTGDYGERILIKEFSL</sequence>
<feature type="non-terminal residue" evidence="1">
    <location>
        <position position="1"/>
    </location>
</feature>
<reference evidence="2" key="1">
    <citation type="submission" date="2017-09" db="EMBL/GenBank/DDBJ databases">
        <title>Depth-based differentiation of microbial function through sediment-hosted aquifers and enrichment of novel symbionts in the deep terrestrial subsurface.</title>
        <authorList>
            <person name="Probst A.J."/>
            <person name="Ladd B."/>
            <person name="Jarett J.K."/>
            <person name="Geller-Mcgrath D.E."/>
            <person name="Sieber C.M.K."/>
            <person name="Emerson J.B."/>
            <person name="Anantharaman K."/>
            <person name="Thomas B.C."/>
            <person name="Malmstrom R."/>
            <person name="Stieglmeier M."/>
            <person name="Klingl A."/>
            <person name="Woyke T."/>
            <person name="Ryan C.M."/>
            <person name="Banfield J.F."/>
        </authorList>
    </citation>
    <scope>NUCLEOTIDE SEQUENCE [LARGE SCALE GENOMIC DNA]</scope>
</reference>
<evidence type="ECO:0000313" key="2">
    <source>
        <dbReference type="Proteomes" id="UP000228762"/>
    </source>
</evidence>